<reference evidence="7" key="1">
    <citation type="journal article" date="2014" name="Int. J. Syst. Evol. Microbiol.">
        <title>Complete genome sequence of Corynebacterium casei LMG S-19264T (=DSM 44701T), isolated from a smear-ripened cheese.</title>
        <authorList>
            <consortium name="US DOE Joint Genome Institute (JGI-PGF)"/>
            <person name="Walter F."/>
            <person name="Albersmeier A."/>
            <person name="Kalinowski J."/>
            <person name="Ruckert C."/>
        </authorList>
    </citation>
    <scope>NUCLEOTIDE SEQUENCE</scope>
    <source>
        <strain evidence="7">JCM 3035</strain>
    </source>
</reference>
<evidence type="ECO:0000256" key="4">
    <source>
        <dbReference type="ARBA" id="ARBA00022691"/>
    </source>
</evidence>
<dbReference type="PANTHER" id="PTHR43464">
    <property type="entry name" value="METHYLTRANSFERASE"/>
    <property type="match status" value="1"/>
</dbReference>
<keyword evidence="8" id="KW-1185">Reference proteome</keyword>
<protein>
    <recommendedName>
        <fullName evidence="6">Methyltransferase type 11 domain-containing protein</fullName>
    </recommendedName>
</protein>
<dbReference type="GO" id="GO:0032259">
    <property type="term" value="P:methylation"/>
    <property type="evidence" value="ECO:0007669"/>
    <property type="project" value="UniProtKB-KW"/>
</dbReference>
<dbReference type="InterPro" id="IPR010233">
    <property type="entry name" value="UbiG_MeTrfase"/>
</dbReference>
<dbReference type="Gene3D" id="3.40.50.150">
    <property type="entry name" value="Vaccinia Virus protein VP39"/>
    <property type="match status" value="1"/>
</dbReference>
<evidence type="ECO:0000256" key="3">
    <source>
        <dbReference type="ARBA" id="ARBA00022688"/>
    </source>
</evidence>
<keyword evidence="4" id="KW-0949">S-adenosyl-L-methionine</keyword>
<dbReference type="CDD" id="cd02440">
    <property type="entry name" value="AdoMet_MTases"/>
    <property type="match status" value="1"/>
</dbReference>
<dbReference type="GO" id="GO:0061542">
    <property type="term" value="F:3-demethylubiquinol 3-O-methyltransferase activity"/>
    <property type="evidence" value="ECO:0007669"/>
    <property type="project" value="InterPro"/>
</dbReference>
<organism evidence="7 8">
    <name type="scientific">Streptomyces flaveus</name>
    <dbReference type="NCBI Taxonomy" id="66370"/>
    <lineage>
        <taxon>Bacteria</taxon>
        <taxon>Bacillati</taxon>
        <taxon>Actinomycetota</taxon>
        <taxon>Actinomycetes</taxon>
        <taxon>Kitasatosporales</taxon>
        <taxon>Streptomycetaceae</taxon>
        <taxon>Streptomyces</taxon>
        <taxon>Streptomyces aurantiacus group</taxon>
    </lineage>
</organism>
<gene>
    <name evidence="7" type="ORF">GCM10010094_78110</name>
</gene>
<dbReference type="Pfam" id="PF08241">
    <property type="entry name" value="Methyltransf_11"/>
    <property type="match status" value="1"/>
</dbReference>
<evidence type="ECO:0000313" key="8">
    <source>
        <dbReference type="Proteomes" id="UP000637788"/>
    </source>
</evidence>
<evidence type="ECO:0000256" key="5">
    <source>
        <dbReference type="SAM" id="MobiDB-lite"/>
    </source>
</evidence>
<accession>A0A917RGN5</accession>
<keyword evidence="3" id="KW-0831">Ubiquinone biosynthesis</keyword>
<evidence type="ECO:0000256" key="2">
    <source>
        <dbReference type="ARBA" id="ARBA00022679"/>
    </source>
</evidence>
<feature type="region of interest" description="Disordered" evidence="5">
    <location>
        <begin position="1"/>
        <end position="20"/>
    </location>
</feature>
<evidence type="ECO:0000313" key="7">
    <source>
        <dbReference type="EMBL" id="GGL05715.1"/>
    </source>
</evidence>
<evidence type="ECO:0000259" key="6">
    <source>
        <dbReference type="Pfam" id="PF08241"/>
    </source>
</evidence>
<comment type="caution">
    <text evidence="7">The sequence shown here is derived from an EMBL/GenBank/DDBJ whole genome shotgun (WGS) entry which is preliminary data.</text>
</comment>
<dbReference type="NCBIfam" id="TIGR01983">
    <property type="entry name" value="UbiG"/>
    <property type="match status" value="1"/>
</dbReference>
<keyword evidence="2" id="KW-0808">Transferase</keyword>
<name>A0A917RGN5_9ACTN</name>
<sequence>MATSASSTTASGRTGALDPGQVPIDNEYYNKVGDDWWNTEGPLRALHEMNPARTGYFDRVLKARYPDRPAGTVRVVDLGCGGGLVAENLAARGYRVTGIDLSAGTVAAARRHAAASGVDVTYLVGSAYGTGLPDGCAEAVVASDVLEHFHDLPTALAEIDRLLAPGGVLLFDTVNRTVRSYLLLILVAEKLLGIIKPGTHNWKMFIRPTELRGLLHDAGLLLEDTHGLGPARPLPALLPGLLRHRRLGEFTLTGDLSASYIGHAVKRSTSCTP</sequence>
<evidence type="ECO:0000256" key="1">
    <source>
        <dbReference type="ARBA" id="ARBA00022603"/>
    </source>
</evidence>
<feature type="compositionally biased region" description="Low complexity" evidence="5">
    <location>
        <begin position="1"/>
        <end position="16"/>
    </location>
</feature>
<proteinExistence type="predicted"/>
<dbReference type="EMBL" id="BMPQ01000032">
    <property type="protein sequence ID" value="GGL05715.1"/>
    <property type="molecule type" value="Genomic_DNA"/>
</dbReference>
<keyword evidence="1" id="KW-0489">Methyltransferase</keyword>
<dbReference type="GO" id="GO:0010420">
    <property type="term" value="F:polyprenyldihydroxybenzoate methyltransferase activity"/>
    <property type="evidence" value="ECO:0007669"/>
    <property type="project" value="InterPro"/>
</dbReference>
<dbReference type="AlphaFoldDB" id="A0A917RGN5"/>
<dbReference type="RefSeq" id="WP_189326487.1">
    <property type="nucleotide sequence ID" value="NZ_BMPQ01000032.1"/>
</dbReference>
<dbReference type="PANTHER" id="PTHR43464:SF19">
    <property type="entry name" value="UBIQUINONE BIOSYNTHESIS O-METHYLTRANSFERASE, MITOCHONDRIAL"/>
    <property type="match status" value="1"/>
</dbReference>
<reference evidence="7" key="2">
    <citation type="submission" date="2020-09" db="EMBL/GenBank/DDBJ databases">
        <authorList>
            <person name="Sun Q."/>
            <person name="Ohkuma M."/>
        </authorList>
    </citation>
    <scope>NUCLEOTIDE SEQUENCE</scope>
    <source>
        <strain evidence="7">JCM 3035</strain>
    </source>
</reference>
<dbReference type="InterPro" id="IPR013216">
    <property type="entry name" value="Methyltransf_11"/>
</dbReference>
<feature type="domain" description="Methyltransferase type 11" evidence="6">
    <location>
        <begin position="76"/>
        <end position="171"/>
    </location>
</feature>
<dbReference type="InterPro" id="IPR029063">
    <property type="entry name" value="SAM-dependent_MTases_sf"/>
</dbReference>
<dbReference type="Proteomes" id="UP000637788">
    <property type="component" value="Unassembled WGS sequence"/>
</dbReference>
<dbReference type="SUPFAM" id="SSF53335">
    <property type="entry name" value="S-adenosyl-L-methionine-dependent methyltransferases"/>
    <property type="match status" value="1"/>
</dbReference>